<feature type="region of interest" description="Disordered" evidence="2">
    <location>
        <begin position="1"/>
        <end position="23"/>
    </location>
</feature>
<dbReference type="SUPFAM" id="SSF56420">
    <property type="entry name" value="Peptide deformylase"/>
    <property type="match status" value="1"/>
</dbReference>
<dbReference type="AlphaFoldDB" id="A0A315S4Y3"/>
<dbReference type="PANTHER" id="PTHR10458">
    <property type="entry name" value="PEPTIDE DEFORMYLASE"/>
    <property type="match status" value="1"/>
</dbReference>
<dbReference type="PIRSF" id="PIRSF004749">
    <property type="entry name" value="Pep_def"/>
    <property type="match status" value="1"/>
</dbReference>
<dbReference type="PANTHER" id="PTHR10458:SF22">
    <property type="entry name" value="PEPTIDE DEFORMYLASE"/>
    <property type="match status" value="1"/>
</dbReference>
<dbReference type="GO" id="GO:0042586">
    <property type="term" value="F:peptide deformylase activity"/>
    <property type="evidence" value="ECO:0007669"/>
    <property type="project" value="InterPro"/>
</dbReference>
<sequence length="142" mass="15679">MQRTIVTDTSFLSRPSDPADPADPLDAAIAQDLKETLAAHREECVGMAANMIGEPKRVIAFVDEGLGSAITVMFNPQITAADGEYDACEGCLSLHGERHTPRFRRIEVDYTTRKGRARHATFTDWTAQIIQHEIDHCNGVLI</sequence>
<dbReference type="CDD" id="cd00487">
    <property type="entry name" value="Pep_deformylase"/>
    <property type="match status" value="1"/>
</dbReference>
<gene>
    <name evidence="3" type="ORF">PG2011B_0520</name>
</gene>
<dbReference type="NCBIfam" id="NF006670">
    <property type="entry name" value="PRK09218.1"/>
    <property type="match status" value="1"/>
</dbReference>
<dbReference type="InterPro" id="IPR036821">
    <property type="entry name" value="Peptide_deformylase_sf"/>
</dbReference>
<evidence type="ECO:0000256" key="1">
    <source>
        <dbReference type="ARBA" id="ARBA00010759"/>
    </source>
</evidence>
<protein>
    <submittedName>
        <fullName evidence="3">Peptide deformylase</fullName>
    </submittedName>
</protein>
<organism evidence="3 4">
    <name type="scientific">Bifidobacterium animalis subsp. lactis</name>
    <name type="common">Bifidobacterium lactis</name>
    <dbReference type="NCBI Taxonomy" id="302911"/>
    <lineage>
        <taxon>Bacteria</taxon>
        <taxon>Bacillati</taxon>
        <taxon>Actinomycetota</taxon>
        <taxon>Actinomycetes</taxon>
        <taxon>Bifidobacteriales</taxon>
        <taxon>Bifidobacteriaceae</taxon>
        <taxon>Bifidobacterium</taxon>
    </lineage>
</organism>
<name>A0A315S4Y3_BIFAN</name>
<dbReference type="Proteomes" id="UP000293613">
    <property type="component" value="Unassembled WGS sequence"/>
</dbReference>
<feature type="compositionally biased region" description="Polar residues" evidence="2">
    <location>
        <begin position="1"/>
        <end position="13"/>
    </location>
</feature>
<dbReference type="Pfam" id="PF01327">
    <property type="entry name" value="Pep_deformylase"/>
    <property type="match status" value="1"/>
</dbReference>
<reference evidence="3 4" key="1">
    <citation type="journal article" date="2019" name="Appl. Environ. Microbiol.">
        <title>Dissecting the evolutionary development of the Bifidobacterium animalis species through comparative genomics analyses.</title>
        <authorList>
            <person name="Lugli G.A."/>
            <person name="Mancino W."/>
            <person name="Milani C."/>
            <person name="Duranti S."/>
            <person name="Mancabelli L."/>
            <person name="Napoli S."/>
            <person name="Mangifesta M."/>
            <person name="Viappiani A."/>
            <person name="Anzalone R."/>
            <person name="Longhi G."/>
            <person name="van Sinderen D."/>
            <person name="Ventura M."/>
            <person name="Turroni F."/>
        </authorList>
    </citation>
    <scope>NUCLEOTIDE SEQUENCE [LARGE SCALE GENOMIC DNA]</scope>
    <source>
        <strain evidence="3 4">2011B</strain>
    </source>
</reference>
<evidence type="ECO:0000313" key="4">
    <source>
        <dbReference type="Proteomes" id="UP000293613"/>
    </source>
</evidence>
<evidence type="ECO:0000256" key="2">
    <source>
        <dbReference type="SAM" id="MobiDB-lite"/>
    </source>
</evidence>
<dbReference type="InterPro" id="IPR023635">
    <property type="entry name" value="Peptide_deformylase"/>
</dbReference>
<proteinExistence type="inferred from homology"/>
<dbReference type="Gene3D" id="3.90.45.10">
    <property type="entry name" value="Peptide deformylase"/>
    <property type="match status" value="1"/>
</dbReference>
<dbReference type="PRINTS" id="PR01576">
    <property type="entry name" value="PDEFORMYLASE"/>
</dbReference>
<dbReference type="RefSeq" id="WP_004268808.1">
    <property type="nucleotide sequence ID" value="NZ_CAKMAC010000001.1"/>
</dbReference>
<comment type="caution">
    <text evidence="3">The sequence shown here is derived from an EMBL/GenBank/DDBJ whole genome shotgun (WGS) entry which is preliminary data.</text>
</comment>
<dbReference type="GeneID" id="29695311"/>
<dbReference type="EMBL" id="RSCO01000016">
    <property type="protein sequence ID" value="RYM95672.1"/>
    <property type="molecule type" value="Genomic_DNA"/>
</dbReference>
<comment type="similarity">
    <text evidence="1">Belongs to the polypeptide deformylase family.</text>
</comment>
<accession>A0A315S4Y3</accession>
<evidence type="ECO:0000313" key="3">
    <source>
        <dbReference type="EMBL" id="RYM95672.1"/>
    </source>
</evidence>